<evidence type="ECO:0000313" key="3">
    <source>
        <dbReference type="Proteomes" id="UP000193380"/>
    </source>
</evidence>
<gene>
    <name evidence="2" type="ORF">GSONMT00006436001</name>
</gene>
<feature type="domain" description="PPM-type phosphatase" evidence="1">
    <location>
        <begin position="1"/>
        <end position="136"/>
    </location>
</feature>
<reference evidence="2" key="2">
    <citation type="submission" date="2014-03" db="EMBL/GenBank/DDBJ databases">
        <authorList>
            <person name="Genoscope - CEA"/>
        </authorList>
    </citation>
    <scope>NUCLEOTIDE SEQUENCE</scope>
</reference>
<accession>A0A060Y3D1</accession>
<dbReference type="EMBL" id="FR907075">
    <property type="protein sequence ID" value="CDQ86027.1"/>
    <property type="molecule type" value="Genomic_DNA"/>
</dbReference>
<dbReference type="SUPFAM" id="SSF81606">
    <property type="entry name" value="PP2C-like"/>
    <property type="match status" value="1"/>
</dbReference>
<name>A0A060Y3D1_ONCMY</name>
<dbReference type="SMART" id="SM00332">
    <property type="entry name" value="PP2Cc"/>
    <property type="match status" value="1"/>
</dbReference>
<dbReference type="PANTHER" id="PTHR13832:SF535">
    <property type="entry name" value="PROTEIN PHOSPHATASE 1E"/>
    <property type="match status" value="1"/>
</dbReference>
<dbReference type="InterPro" id="IPR036457">
    <property type="entry name" value="PPM-type-like_dom_sf"/>
</dbReference>
<sequence length="164" mass="17897">MLVKKGQAVELMKPHKPDREDEKQRIEALGGCVIWFGTWRVNGSLSVSRAIGDNEHKPYISGDADHNIVTLDGTEDYLILACDGFYDTVSPDEAVRVVSDHLTENSGDSTMVAHKLVASARDAGSSDNISVIVNDCMQVSTQVLVYIKKLYTLLSSAHMAMATV</sequence>
<dbReference type="CDD" id="cd00143">
    <property type="entry name" value="PP2Cc"/>
    <property type="match status" value="1"/>
</dbReference>
<dbReference type="AlphaFoldDB" id="A0A060Y3D1"/>
<reference evidence="2" key="1">
    <citation type="journal article" date="2014" name="Nat. Commun.">
        <title>The rainbow trout genome provides novel insights into evolution after whole-genome duplication in vertebrates.</title>
        <authorList>
            <person name="Berthelot C."/>
            <person name="Brunet F."/>
            <person name="Chalopin D."/>
            <person name="Juanchich A."/>
            <person name="Bernard M."/>
            <person name="Noel B."/>
            <person name="Bento P."/>
            <person name="Da Silva C."/>
            <person name="Labadie K."/>
            <person name="Alberti A."/>
            <person name="Aury J.M."/>
            <person name="Louis A."/>
            <person name="Dehais P."/>
            <person name="Bardou P."/>
            <person name="Montfort J."/>
            <person name="Klopp C."/>
            <person name="Cabau C."/>
            <person name="Gaspin C."/>
            <person name="Thorgaard G.H."/>
            <person name="Boussaha M."/>
            <person name="Quillet E."/>
            <person name="Guyomard R."/>
            <person name="Galiana D."/>
            <person name="Bobe J."/>
            <person name="Volff J.N."/>
            <person name="Genet C."/>
            <person name="Wincker P."/>
            <person name="Jaillon O."/>
            <person name="Roest Crollius H."/>
            <person name="Guiguen Y."/>
        </authorList>
    </citation>
    <scope>NUCLEOTIDE SEQUENCE [LARGE SCALE GENOMIC DNA]</scope>
</reference>
<dbReference type="PaxDb" id="8022-A0A060Y3D1"/>
<dbReference type="Pfam" id="PF00481">
    <property type="entry name" value="PP2C"/>
    <property type="match status" value="1"/>
</dbReference>
<dbReference type="PROSITE" id="PS51746">
    <property type="entry name" value="PPM_2"/>
    <property type="match status" value="1"/>
</dbReference>
<evidence type="ECO:0000259" key="1">
    <source>
        <dbReference type="PROSITE" id="PS51746"/>
    </source>
</evidence>
<dbReference type="InterPro" id="IPR001932">
    <property type="entry name" value="PPM-type_phosphatase-like_dom"/>
</dbReference>
<dbReference type="PANTHER" id="PTHR13832">
    <property type="entry name" value="PROTEIN PHOSPHATASE 2C"/>
    <property type="match status" value="1"/>
</dbReference>
<dbReference type="GO" id="GO:0005634">
    <property type="term" value="C:nucleus"/>
    <property type="evidence" value="ECO:0007669"/>
    <property type="project" value="TreeGrafter"/>
</dbReference>
<protein>
    <recommendedName>
        <fullName evidence="1">PPM-type phosphatase domain-containing protein</fullName>
    </recommendedName>
</protein>
<dbReference type="STRING" id="8022.A0A060Y3D1"/>
<evidence type="ECO:0000313" key="2">
    <source>
        <dbReference type="EMBL" id="CDQ86027.1"/>
    </source>
</evidence>
<organism evidence="2 3">
    <name type="scientific">Oncorhynchus mykiss</name>
    <name type="common">Rainbow trout</name>
    <name type="synonym">Salmo gairdneri</name>
    <dbReference type="NCBI Taxonomy" id="8022"/>
    <lineage>
        <taxon>Eukaryota</taxon>
        <taxon>Metazoa</taxon>
        <taxon>Chordata</taxon>
        <taxon>Craniata</taxon>
        <taxon>Vertebrata</taxon>
        <taxon>Euteleostomi</taxon>
        <taxon>Actinopterygii</taxon>
        <taxon>Neopterygii</taxon>
        <taxon>Teleostei</taxon>
        <taxon>Protacanthopterygii</taxon>
        <taxon>Salmoniformes</taxon>
        <taxon>Salmonidae</taxon>
        <taxon>Salmoninae</taxon>
        <taxon>Oncorhynchus</taxon>
    </lineage>
</organism>
<dbReference type="InterPro" id="IPR015655">
    <property type="entry name" value="PP2C"/>
</dbReference>
<dbReference type="Proteomes" id="UP000193380">
    <property type="component" value="Unassembled WGS sequence"/>
</dbReference>
<proteinExistence type="predicted"/>
<dbReference type="Gene3D" id="3.60.40.10">
    <property type="entry name" value="PPM-type phosphatase domain"/>
    <property type="match status" value="1"/>
</dbReference>
<dbReference type="GO" id="GO:0004722">
    <property type="term" value="F:protein serine/threonine phosphatase activity"/>
    <property type="evidence" value="ECO:0007669"/>
    <property type="project" value="InterPro"/>
</dbReference>